<name>A0A238KF06_9RHOB</name>
<keyword evidence="1" id="KW-0472">Membrane</keyword>
<sequence length="198" mass="22729">MKFWIEVVRRALSWWVSLVGIVALFLSWIASATSKDGYITLFQTEVVESSIWSLVFLVCGVIFFLRCLFVISKIHKEQNSDISSLRQELASPKRANMRDLANSATNFLNASEKIYHQWMNSDQGGRETLYAGYYSLREEVNRSNSRYAHIEKVRIAGSDLVNACDILVDEVKGDNPDHRLLQASLRKHKEFLQIVDPQ</sequence>
<dbReference type="Proteomes" id="UP000220836">
    <property type="component" value="Unassembled WGS sequence"/>
</dbReference>
<evidence type="ECO:0000313" key="2">
    <source>
        <dbReference type="EMBL" id="SMX41433.1"/>
    </source>
</evidence>
<feature type="transmembrane region" description="Helical" evidence="1">
    <location>
        <begin position="12"/>
        <end position="31"/>
    </location>
</feature>
<keyword evidence="1" id="KW-0812">Transmembrane</keyword>
<reference evidence="2 3" key="1">
    <citation type="submission" date="2017-05" db="EMBL/GenBank/DDBJ databases">
        <authorList>
            <person name="Song R."/>
            <person name="Chenine A.L."/>
            <person name="Ruprecht R.M."/>
        </authorList>
    </citation>
    <scope>NUCLEOTIDE SEQUENCE [LARGE SCALE GENOMIC DNA]</scope>
    <source>
        <strain evidence="2 3">CECT 8663</strain>
    </source>
</reference>
<organism evidence="2 3">
    <name type="scientific">Pelagimonas varians</name>
    <dbReference type="NCBI Taxonomy" id="696760"/>
    <lineage>
        <taxon>Bacteria</taxon>
        <taxon>Pseudomonadati</taxon>
        <taxon>Pseudomonadota</taxon>
        <taxon>Alphaproteobacteria</taxon>
        <taxon>Rhodobacterales</taxon>
        <taxon>Roseobacteraceae</taxon>
        <taxon>Pelagimonas</taxon>
    </lineage>
</organism>
<evidence type="ECO:0000256" key="1">
    <source>
        <dbReference type="SAM" id="Phobius"/>
    </source>
</evidence>
<gene>
    <name evidence="2" type="ORF">PEV8663_02276</name>
</gene>
<keyword evidence="3" id="KW-1185">Reference proteome</keyword>
<evidence type="ECO:0000313" key="3">
    <source>
        <dbReference type="Proteomes" id="UP000220836"/>
    </source>
</evidence>
<dbReference type="EMBL" id="FXYH01000007">
    <property type="protein sequence ID" value="SMX41433.1"/>
    <property type="molecule type" value="Genomic_DNA"/>
</dbReference>
<dbReference type="AlphaFoldDB" id="A0A238KF06"/>
<proteinExistence type="predicted"/>
<feature type="transmembrane region" description="Helical" evidence="1">
    <location>
        <begin position="51"/>
        <end position="71"/>
    </location>
</feature>
<accession>A0A238KF06</accession>
<protein>
    <submittedName>
        <fullName evidence="2">Uncharacterized protein</fullName>
    </submittedName>
</protein>
<keyword evidence="1" id="KW-1133">Transmembrane helix</keyword>
<dbReference type="RefSeq" id="WP_097804777.1">
    <property type="nucleotide sequence ID" value="NZ_FXYH01000007.1"/>
</dbReference>